<keyword evidence="11 12" id="KW-0326">Glycosidase</keyword>
<feature type="domain" description="HhH-GPD" evidence="13">
    <location>
        <begin position="41"/>
        <end position="192"/>
    </location>
</feature>
<evidence type="ECO:0000256" key="12">
    <source>
        <dbReference type="HAMAP-Rule" id="MF_00942"/>
    </source>
</evidence>
<evidence type="ECO:0000259" key="13">
    <source>
        <dbReference type="SMART" id="SM00478"/>
    </source>
</evidence>
<name>A0A1F4V1U8_UNCKA</name>
<feature type="binding site" evidence="12">
    <location>
        <position position="194"/>
    </location>
    <ligand>
        <name>[4Fe-4S] cluster</name>
        <dbReference type="ChEBI" id="CHEBI:49883"/>
    </ligand>
</feature>
<accession>A0A1F4V1U8</accession>
<dbReference type="Pfam" id="PF00730">
    <property type="entry name" value="HhH-GPD"/>
    <property type="match status" value="1"/>
</dbReference>
<feature type="binding site" evidence="12">
    <location>
        <position position="201"/>
    </location>
    <ligand>
        <name>[4Fe-4S] cluster</name>
        <dbReference type="ChEBI" id="CHEBI:49883"/>
    </ligand>
</feature>
<dbReference type="FunFam" id="1.10.1670.10:FF:000001">
    <property type="entry name" value="Endonuclease III"/>
    <property type="match status" value="1"/>
</dbReference>
<dbReference type="Gene3D" id="1.10.340.30">
    <property type="entry name" value="Hypothetical protein, domain 2"/>
    <property type="match status" value="1"/>
</dbReference>
<dbReference type="EMBL" id="MEVH01000030">
    <property type="protein sequence ID" value="OGC51157.1"/>
    <property type="molecule type" value="Genomic_DNA"/>
</dbReference>
<evidence type="ECO:0000256" key="8">
    <source>
        <dbReference type="ARBA" id="ARBA00023125"/>
    </source>
</evidence>
<organism evidence="14 15">
    <name type="scientific">candidate division WWE3 bacterium RIFCSPLOWO2_01_FULL_39_13</name>
    <dbReference type="NCBI Taxonomy" id="1802624"/>
    <lineage>
        <taxon>Bacteria</taxon>
        <taxon>Katanobacteria</taxon>
    </lineage>
</organism>
<dbReference type="InterPro" id="IPR023170">
    <property type="entry name" value="HhH_base_excis_C"/>
</dbReference>
<dbReference type="InterPro" id="IPR011257">
    <property type="entry name" value="DNA_glycosylase"/>
</dbReference>
<feature type="binding site" evidence="12">
    <location>
        <position position="210"/>
    </location>
    <ligand>
        <name>[4Fe-4S] cluster</name>
        <dbReference type="ChEBI" id="CHEBI:49883"/>
    </ligand>
</feature>
<reference evidence="14 15" key="1">
    <citation type="journal article" date="2016" name="Nat. Commun.">
        <title>Thousands of microbial genomes shed light on interconnected biogeochemical processes in an aquifer system.</title>
        <authorList>
            <person name="Anantharaman K."/>
            <person name="Brown C.T."/>
            <person name="Hug L.A."/>
            <person name="Sharon I."/>
            <person name="Castelle C.J."/>
            <person name="Probst A.J."/>
            <person name="Thomas B.C."/>
            <person name="Singh A."/>
            <person name="Wilkins M.J."/>
            <person name="Karaoz U."/>
            <person name="Brodie E.L."/>
            <person name="Williams K.H."/>
            <person name="Hubbard S.S."/>
            <person name="Banfield J.F."/>
        </authorList>
    </citation>
    <scope>NUCLEOTIDE SEQUENCE [LARGE SCALE GENOMIC DNA]</scope>
</reference>
<evidence type="ECO:0000256" key="10">
    <source>
        <dbReference type="ARBA" id="ARBA00023239"/>
    </source>
</evidence>
<evidence type="ECO:0000256" key="11">
    <source>
        <dbReference type="ARBA" id="ARBA00023295"/>
    </source>
</evidence>
<dbReference type="GO" id="GO:0006285">
    <property type="term" value="P:base-excision repair, AP site formation"/>
    <property type="evidence" value="ECO:0007669"/>
    <property type="project" value="TreeGrafter"/>
</dbReference>
<keyword evidence="9 12" id="KW-0234">DNA repair</keyword>
<dbReference type="PIRSF" id="PIRSF001435">
    <property type="entry name" value="Nth"/>
    <property type="match status" value="1"/>
</dbReference>
<keyword evidence="14" id="KW-0540">Nuclease</keyword>
<evidence type="ECO:0000313" key="15">
    <source>
        <dbReference type="Proteomes" id="UP000178771"/>
    </source>
</evidence>
<evidence type="ECO:0000256" key="9">
    <source>
        <dbReference type="ARBA" id="ARBA00023204"/>
    </source>
</evidence>
<dbReference type="SMART" id="SM00478">
    <property type="entry name" value="ENDO3c"/>
    <property type="match status" value="1"/>
</dbReference>
<dbReference type="SUPFAM" id="SSF48150">
    <property type="entry name" value="DNA-glycosylase"/>
    <property type="match status" value="1"/>
</dbReference>
<keyword evidence="6 12" id="KW-0408">Iron</keyword>
<keyword evidence="7 12" id="KW-0411">Iron-sulfur</keyword>
<keyword evidence="10 12" id="KW-0456">Lyase</keyword>
<dbReference type="GO" id="GO:0003677">
    <property type="term" value="F:DNA binding"/>
    <property type="evidence" value="ECO:0007669"/>
    <property type="project" value="UniProtKB-UniRule"/>
</dbReference>
<comment type="function">
    <text evidence="12">DNA repair enzyme that has both DNA N-glycosylase activity and AP-lyase activity. The DNA N-glycosylase activity releases various damaged pyrimidines from DNA by cleaving the N-glycosidic bond, leaving an AP (apurinic/apyrimidinic) site. The AP-lyase activity cleaves the phosphodiester bond 3' to the AP site by a beta-elimination, leaving a 3'-terminal unsaturated sugar and a product with a terminal 5'-phosphate.</text>
</comment>
<evidence type="ECO:0000256" key="3">
    <source>
        <dbReference type="ARBA" id="ARBA00022723"/>
    </source>
</evidence>
<dbReference type="GO" id="GO:0019104">
    <property type="term" value="F:DNA N-glycosylase activity"/>
    <property type="evidence" value="ECO:0007669"/>
    <property type="project" value="UniProtKB-UniRule"/>
</dbReference>
<dbReference type="InterPro" id="IPR003651">
    <property type="entry name" value="Endonuclease3_FeS-loop_motif"/>
</dbReference>
<dbReference type="HAMAP" id="MF_00942">
    <property type="entry name" value="Nth"/>
    <property type="match status" value="1"/>
</dbReference>
<evidence type="ECO:0000256" key="2">
    <source>
        <dbReference type="ARBA" id="ARBA00022485"/>
    </source>
</evidence>
<gene>
    <name evidence="12" type="primary">nth</name>
    <name evidence="14" type="ORF">A2982_03155</name>
</gene>
<dbReference type="Gene3D" id="1.10.1670.10">
    <property type="entry name" value="Helix-hairpin-Helix base-excision DNA repair enzymes (C-terminal)"/>
    <property type="match status" value="1"/>
</dbReference>
<dbReference type="PANTHER" id="PTHR10359:SF18">
    <property type="entry name" value="ENDONUCLEASE III"/>
    <property type="match status" value="1"/>
</dbReference>
<comment type="cofactor">
    <cofactor evidence="12">
        <name>[4Fe-4S] cluster</name>
        <dbReference type="ChEBI" id="CHEBI:49883"/>
    </cofactor>
    <text evidence="12">Binds 1 [4Fe-4S] cluster.</text>
</comment>
<dbReference type="SMART" id="SM00525">
    <property type="entry name" value="FES"/>
    <property type="match status" value="1"/>
</dbReference>
<proteinExistence type="inferred from homology"/>
<evidence type="ECO:0000256" key="6">
    <source>
        <dbReference type="ARBA" id="ARBA00023004"/>
    </source>
</evidence>
<evidence type="ECO:0000313" key="14">
    <source>
        <dbReference type="EMBL" id="OGC51157.1"/>
    </source>
</evidence>
<dbReference type="EC" id="4.2.99.18" evidence="12"/>
<comment type="caution">
    <text evidence="14">The sequence shown here is derived from an EMBL/GenBank/DDBJ whole genome shotgun (WGS) entry which is preliminary data.</text>
</comment>
<dbReference type="InterPro" id="IPR000445">
    <property type="entry name" value="HhH_motif"/>
</dbReference>
<feature type="binding site" evidence="12">
    <location>
        <position position="204"/>
    </location>
    <ligand>
        <name>[4Fe-4S] cluster</name>
        <dbReference type="ChEBI" id="CHEBI:49883"/>
    </ligand>
</feature>
<dbReference type="GO" id="GO:0140078">
    <property type="term" value="F:class I DNA-(apurinic or apyrimidinic site) endonuclease activity"/>
    <property type="evidence" value="ECO:0007669"/>
    <property type="project" value="UniProtKB-EC"/>
</dbReference>
<comment type="catalytic activity">
    <reaction evidence="12">
        <text>2'-deoxyribonucleotide-(2'-deoxyribose 5'-phosphate)-2'-deoxyribonucleotide-DNA = a 3'-end 2'-deoxyribonucleotide-(2,3-dehydro-2,3-deoxyribose 5'-phosphate)-DNA + a 5'-end 5'-phospho-2'-deoxyribonucleoside-DNA + H(+)</text>
        <dbReference type="Rhea" id="RHEA:66592"/>
        <dbReference type="Rhea" id="RHEA-COMP:13180"/>
        <dbReference type="Rhea" id="RHEA-COMP:16897"/>
        <dbReference type="Rhea" id="RHEA-COMP:17067"/>
        <dbReference type="ChEBI" id="CHEBI:15378"/>
        <dbReference type="ChEBI" id="CHEBI:136412"/>
        <dbReference type="ChEBI" id="CHEBI:157695"/>
        <dbReference type="ChEBI" id="CHEBI:167181"/>
        <dbReference type="EC" id="4.2.99.18"/>
    </reaction>
</comment>
<dbReference type="PROSITE" id="PS01155">
    <property type="entry name" value="ENDONUCLEASE_III_2"/>
    <property type="match status" value="1"/>
</dbReference>
<dbReference type="InterPro" id="IPR004036">
    <property type="entry name" value="Endonuclease-III-like_CS2"/>
</dbReference>
<dbReference type="PANTHER" id="PTHR10359">
    <property type="entry name" value="A/G-SPECIFIC ADENINE GLYCOSYLASE/ENDONUCLEASE III"/>
    <property type="match status" value="1"/>
</dbReference>
<dbReference type="GO" id="GO:0046872">
    <property type="term" value="F:metal ion binding"/>
    <property type="evidence" value="ECO:0007669"/>
    <property type="project" value="UniProtKB-KW"/>
</dbReference>
<dbReference type="InterPro" id="IPR005759">
    <property type="entry name" value="Nth"/>
</dbReference>
<evidence type="ECO:0000256" key="4">
    <source>
        <dbReference type="ARBA" id="ARBA00022763"/>
    </source>
</evidence>
<sequence>MITKNIYVHWIISSLEKAYPAPKTELENWKNPIQFMVCVILSAQATDKGVNKISRELFSRYKNAGDFAKAKQGELKKHVKSINYYKTKAKRIIDACRYVKENFSGELPKSIDKLVQIPGIGRKSANVILQEALGESQGIVVDTHVTRLSYRLGLTPHNDQKDAEKIEQALQRIIPKNKWQFYSSAAVLHGRYICKAKSPNCKECVLNKKCPASLFN</sequence>
<keyword evidence="14" id="KW-0255">Endonuclease</keyword>
<keyword evidence="5 12" id="KW-0378">Hydrolase</keyword>
<dbReference type="NCBIfam" id="TIGR01083">
    <property type="entry name" value="nth"/>
    <property type="match status" value="1"/>
</dbReference>
<dbReference type="FunFam" id="1.10.340.30:FF:000001">
    <property type="entry name" value="Endonuclease III"/>
    <property type="match status" value="1"/>
</dbReference>
<evidence type="ECO:0000256" key="7">
    <source>
        <dbReference type="ARBA" id="ARBA00023014"/>
    </source>
</evidence>
<protein>
    <recommendedName>
        <fullName evidence="12">Endonuclease III</fullName>
        <ecNumber evidence="12">4.2.99.18</ecNumber>
    </recommendedName>
    <alternativeName>
        <fullName evidence="12">DNA-(apurinic or apyrimidinic site) lyase</fullName>
    </alternativeName>
</protein>
<evidence type="ECO:0000256" key="1">
    <source>
        <dbReference type="ARBA" id="ARBA00008343"/>
    </source>
</evidence>
<dbReference type="AlphaFoldDB" id="A0A1F4V1U8"/>
<keyword evidence="3 12" id="KW-0479">Metal-binding</keyword>
<dbReference type="GO" id="GO:0051539">
    <property type="term" value="F:4 iron, 4 sulfur cluster binding"/>
    <property type="evidence" value="ECO:0007669"/>
    <property type="project" value="UniProtKB-UniRule"/>
</dbReference>
<dbReference type="Proteomes" id="UP000178771">
    <property type="component" value="Unassembled WGS sequence"/>
</dbReference>
<keyword evidence="4 12" id="KW-0227">DNA damage</keyword>
<dbReference type="CDD" id="cd00056">
    <property type="entry name" value="ENDO3c"/>
    <property type="match status" value="1"/>
</dbReference>
<dbReference type="Pfam" id="PF00633">
    <property type="entry name" value="HHH"/>
    <property type="match status" value="1"/>
</dbReference>
<dbReference type="InterPro" id="IPR003265">
    <property type="entry name" value="HhH-GPD_domain"/>
</dbReference>
<comment type="similarity">
    <text evidence="1 12">Belongs to the Nth/MutY family.</text>
</comment>
<keyword evidence="2 12" id="KW-0004">4Fe-4S</keyword>
<keyword evidence="8 12" id="KW-0238">DNA-binding</keyword>
<dbReference type="STRING" id="1802624.A2982_03155"/>
<evidence type="ECO:0000256" key="5">
    <source>
        <dbReference type="ARBA" id="ARBA00022801"/>
    </source>
</evidence>